<proteinExistence type="predicted"/>
<reference evidence="1 2" key="1">
    <citation type="submission" date="2014-06" db="EMBL/GenBank/DDBJ databases">
        <authorList>
            <person name="Swart Estienne"/>
        </authorList>
    </citation>
    <scope>NUCLEOTIDE SEQUENCE [LARGE SCALE GENOMIC DNA]</scope>
    <source>
        <strain evidence="1 2">130c</strain>
    </source>
</reference>
<sequence>MVQVKKSKLLAIITLFAVMMFLSNCQKSYQTLQYVKADGIYSLKAEFFSSVLQVLFPKVLEYVRINFFQNRSMEDWIPFYVYRMKDSTSMDDSVYLKLKITDFNITSMSYSTSQESSGIYLIESIQNLKYYVQNIDLRADFNLHVNFTGLVNDNTYFIQEIQDQVYHGSFYLTETNLSVSQKFNVSNDGDIKVYIPSLSFTVAPDKVDLKFQEESTCEFIRSVSGSIRNLKNFAFNNSNDIAIENKDQIQQFHEMATQLLTELIYENEYFKVETKFVKPDVIPQNPIIMAEYISYINDVNISIKVNESKYLIDNERYDDAYLPVFDTNGMDLQLIISEQLLNKISTIIFNTTVYEQESPWIIESDQIYFQNANQQIINQTCTTDILEMMLPGITKDYKSGVKCFMQGKLKSIGNFNINTGRIYAKDCVTAELLVTIYTNISAKDMPTLLKFEVDFSTIYIYVCLPFLNLYDKYLITNILPDYTSEAIIKLMVDYVKKKIIEEIFGSSKIFDFPNSDLHKVVSRLLFMSL</sequence>
<keyword evidence="2" id="KW-1185">Reference proteome</keyword>
<evidence type="ECO:0000313" key="1">
    <source>
        <dbReference type="EMBL" id="CDW87231.1"/>
    </source>
</evidence>
<protein>
    <submittedName>
        <fullName evidence="1">Uncharacterized protein</fullName>
    </submittedName>
</protein>
<evidence type="ECO:0000313" key="2">
    <source>
        <dbReference type="Proteomes" id="UP000039865"/>
    </source>
</evidence>
<accession>A0A078AYL9</accession>
<dbReference type="InParanoid" id="A0A078AYL9"/>
<dbReference type="Proteomes" id="UP000039865">
    <property type="component" value="Unassembled WGS sequence"/>
</dbReference>
<name>A0A078AYL9_STYLE</name>
<dbReference type="AlphaFoldDB" id="A0A078AYL9"/>
<dbReference type="EMBL" id="CCKQ01015420">
    <property type="protein sequence ID" value="CDW87231.1"/>
    <property type="molecule type" value="Genomic_DNA"/>
</dbReference>
<gene>
    <name evidence="1" type="primary">Contig16418.g17482</name>
    <name evidence="1" type="ORF">STYLEM_16334</name>
</gene>
<organism evidence="1 2">
    <name type="scientific">Stylonychia lemnae</name>
    <name type="common">Ciliate</name>
    <dbReference type="NCBI Taxonomy" id="5949"/>
    <lineage>
        <taxon>Eukaryota</taxon>
        <taxon>Sar</taxon>
        <taxon>Alveolata</taxon>
        <taxon>Ciliophora</taxon>
        <taxon>Intramacronucleata</taxon>
        <taxon>Spirotrichea</taxon>
        <taxon>Stichotrichia</taxon>
        <taxon>Sporadotrichida</taxon>
        <taxon>Oxytrichidae</taxon>
        <taxon>Stylonychinae</taxon>
        <taxon>Stylonychia</taxon>
    </lineage>
</organism>